<comment type="caution">
    <text evidence="8">The sequence shown here is derived from an EMBL/GenBank/DDBJ whole genome shotgun (WGS) entry which is preliminary data.</text>
</comment>
<accession>A0A3M8DIB7</accession>
<dbReference type="PROSITE" id="PS50043">
    <property type="entry name" value="HTH_LUXR_2"/>
    <property type="match status" value="1"/>
</dbReference>
<feature type="domain" description="HTH luxR-type" evidence="6">
    <location>
        <begin position="140"/>
        <end position="205"/>
    </location>
</feature>
<dbReference type="SMART" id="SM00421">
    <property type="entry name" value="HTH_LUXR"/>
    <property type="match status" value="1"/>
</dbReference>
<dbReference type="SUPFAM" id="SSF52172">
    <property type="entry name" value="CheY-like"/>
    <property type="match status" value="1"/>
</dbReference>
<evidence type="ECO:0000256" key="3">
    <source>
        <dbReference type="ARBA" id="ARBA00023125"/>
    </source>
</evidence>
<dbReference type="Pfam" id="PF00196">
    <property type="entry name" value="GerE"/>
    <property type="match status" value="1"/>
</dbReference>
<dbReference type="GO" id="GO:0006355">
    <property type="term" value="P:regulation of DNA-templated transcription"/>
    <property type="evidence" value="ECO:0007669"/>
    <property type="project" value="InterPro"/>
</dbReference>
<sequence>MDEKKQVRVLLADDHRIVREGMKLILESVPKYKVVSEAANGDELMHKALLLSPDLIVSDLKMPGNPVFDSCKKLKEQLPEMKIMILTAFDESEDIYQALEAGIDGYIMKDTMPEQILSTMEMVYMGYSCYQPKISKQRKQDSKQLELTEREQEIFQLIVENLSNQEIAEKLYITEATVKTHVSSILRKTGQPNRSQAVLFAIKNGYVKVPTS</sequence>
<dbReference type="InterPro" id="IPR000792">
    <property type="entry name" value="Tscrpt_reg_LuxR_C"/>
</dbReference>
<dbReference type="GO" id="GO:0003677">
    <property type="term" value="F:DNA binding"/>
    <property type="evidence" value="ECO:0007669"/>
    <property type="project" value="UniProtKB-KW"/>
</dbReference>
<keyword evidence="1 5" id="KW-0597">Phosphoprotein</keyword>
<dbReference type="RefSeq" id="WP_122918371.1">
    <property type="nucleotide sequence ID" value="NZ_RHHQ01000010.1"/>
</dbReference>
<dbReference type="EMBL" id="RHHQ01000010">
    <property type="protein sequence ID" value="RNB87766.1"/>
    <property type="molecule type" value="Genomic_DNA"/>
</dbReference>
<feature type="modified residue" description="4-aspartylphosphate" evidence="5">
    <location>
        <position position="59"/>
    </location>
</feature>
<protein>
    <submittedName>
        <fullName evidence="8">DNA-binding response regulator</fullName>
    </submittedName>
</protein>
<feature type="domain" description="Response regulatory" evidence="7">
    <location>
        <begin position="8"/>
        <end position="124"/>
    </location>
</feature>
<dbReference type="InterPro" id="IPR016032">
    <property type="entry name" value="Sig_transdc_resp-reg_C-effctor"/>
</dbReference>
<keyword evidence="2" id="KW-0805">Transcription regulation</keyword>
<dbReference type="CDD" id="cd17535">
    <property type="entry name" value="REC_NarL-like"/>
    <property type="match status" value="1"/>
</dbReference>
<dbReference type="OrthoDB" id="9780153at2"/>
<dbReference type="SMART" id="SM00448">
    <property type="entry name" value="REC"/>
    <property type="match status" value="1"/>
</dbReference>
<keyword evidence="3 8" id="KW-0238">DNA-binding</keyword>
<dbReference type="InterPro" id="IPR001789">
    <property type="entry name" value="Sig_transdc_resp-reg_receiver"/>
</dbReference>
<keyword evidence="9" id="KW-1185">Reference proteome</keyword>
<proteinExistence type="predicted"/>
<evidence type="ECO:0000256" key="1">
    <source>
        <dbReference type="ARBA" id="ARBA00022553"/>
    </source>
</evidence>
<dbReference type="InterPro" id="IPR039420">
    <property type="entry name" value="WalR-like"/>
</dbReference>
<dbReference type="PANTHER" id="PTHR43214:SF43">
    <property type="entry name" value="TWO-COMPONENT RESPONSE REGULATOR"/>
    <property type="match status" value="1"/>
</dbReference>
<dbReference type="CDD" id="cd06170">
    <property type="entry name" value="LuxR_C_like"/>
    <property type="match status" value="1"/>
</dbReference>
<evidence type="ECO:0000259" key="7">
    <source>
        <dbReference type="PROSITE" id="PS50110"/>
    </source>
</evidence>
<dbReference type="SUPFAM" id="SSF46894">
    <property type="entry name" value="C-terminal effector domain of the bipartite response regulators"/>
    <property type="match status" value="1"/>
</dbReference>
<dbReference type="InterPro" id="IPR011006">
    <property type="entry name" value="CheY-like_superfamily"/>
</dbReference>
<name>A0A3M8DIB7_9BACL</name>
<dbReference type="PRINTS" id="PR00038">
    <property type="entry name" value="HTHLUXR"/>
</dbReference>
<evidence type="ECO:0000313" key="8">
    <source>
        <dbReference type="EMBL" id="RNB87766.1"/>
    </source>
</evidence>
<dbReference type="InterPro" id="IPR058245">
    <property type="entry name" value="NreC/VraR/RcsB-like_REC"/>
</dbReference>
<dbReference type="PROSITE" id="PS50110">
    <property type="entry name" value="RESPONSE_REGULATORY"/>
    <property type="match status" value="1"/>
</dbReference>
<dbReference type="PANTHER" id="PTHR43214">
    <property type="entry name" value="TWO-COMPONENT RESPONSE REGULATOR"/>
    <property type="match status" value="1"/>
</dbReference>
<organism evidence="8 9">
    <name type="scientific">Brevibacillus fluminis</name>
    <dbReference type="NCBI Taxonomy" id="511487"/>
    <lineage>
        <taxon>Bacteria</taxon>
        <taxon>Bacillati</taxon>
        <taxon>Bacillota</taxon>
        <taxon>Bacilli</taxon>
        <taxon>Bacillales</taxon>
        <taxon>Paenibacillaceae</taxon>
        <taxon>Brevibacillus</taxon>
    </lineage>
</organism>
<evidence type="ECO:0000256" key="2">
    <source>
        <dbReference type="ARBA" id="ARBA00023015"/>
    </source>
</evidence>
<dbReference type="Pfam" id="PF00072">
    <property type="entry name" value="Response_reg"/>
    <property type="match status" value="1"/>
</dbReference>
<evidence type="ECO:0000256" key="4">
    <source>
        <dbReference type="ARBA" id="ARBA00023163"/>
    </source>
</evidence>
<gene>
    <name evidence="8" type="ORF">EDM56_13090</name>
</gene>
<evidence type="ECO:0000313" key="9">
    <source>
        <dbReference type="Proteomes" id="UP000271031"/>
    </source>
</evidence>
<reference evidence="8 9" key="1">
    <citation type="submission" date="2018-10" db="EMBL/GenBank/DDBJ databases">
        <title>Phylogenomics of Brevibacillus.</title>
        <authorList>
            <person name="Dunlap C."/>
        </authorList>
    </citation>
    <scope>NUCLEOTIDE SEQUENCE [LARGE SCALE GENOMIC DNA]</scope>
    <source>
        <strain evidence="8 9">JCM 15716</strain>
    </source>
</reference>
<dbReference type="Gene3D" id="3.40.50.2300">
    <property type="match status" value="1"/>
</dbReference>
<evidence type="ECO:0000256" key="5">
    <source>
        <dbReference type="PROSITE-ProRule" id="PRU00169"/>
    </source>
</evidence>
<evidence type="ECO:0000259" key="6">
    <source>
        <dbReference type="PROSITE" id="PS50043"/>
    </source>
</evidence>
<dbReference type="AlphaFoldDB" id="A0A3M8DIB7"/>
<dbReference type="GO" id="GO:0000160">
    <property type="term" value="P:phosphorelay signal transduction system"/>
    <property type="evidence" value="ECO:0007669"/>
    <property type="project" value="InterPro"/>
</dbReference>
<dbReference type="Proteomes" id="UP000271031">
    <property type="component" value="Unassembled WGS sequence"/>
</dbReference>
<keyword evidence="4" id="KW-0804">Transcription</keyword>